<feature type="domain" description="J" evidence="6">
    <location>
        <begin position="3"/>
        <end position="67"/>
    </location>
</feature>
<evidence type="ECO:0000313" key="7">
    <source>
        <dbReference type="EMBL" id="KKQ02104.1"/>
    </source>
</evidence>
<keyword evidence="2" id="KW-0677">Repeat</keyword>
<dbReference type="InterPro" id="IPR018253">
    <property type="entry name" value="DnaJ_domain_CS"/>
</dbReference>
<dbReference type="SUPFAM" id="SSF46565">
    <property type="entry name" value="Chaperone J-domain"/>
    <property type="match status" value="1"/>
</dbReference>
<evidence type="ECO:0000256" key="2">
    <source>
        <dbReference type="ARBA" id="ARBA00022737"/>
    </source>
</evidence>
<dbReference type="InterPro" id="IPR036869">
    <property type="entry name" value="J_dom_sf"/>
</dbReference>
<dbReference type="CDD" id="cd10747">
    <property type="entry name" value="DnaJ_C"/>
    <property type="match status" value="1"/>
</dbReference>
<keyword evidence="5" id="KW-0143">Chaperone</keyword>
<dbReference type="SMART" id="SM00271">
    <property type="entry name" value="DnaJ"/>
    <property type="match status" value="1"/>
</dbReference>
<dbReference type="GO" id="GO:0008270">
    <property type="term" value="F:zinc ion binding"/>
    <property type="evidence" value="ECO:0007669"/>
    <property type="project" value="UniProtKB-KW"/>
</dbReference>
<evidence type="ECO:0000313" key="8">
    <source>
        <dbReference type="Proteomes" id="UP000034344"/>
    </source>
</evidence>
<dbReference type="PROSITE" id="PS50076">
    <property type="entry name" value="DNAJ_2"/>
    <property type="match status" value="1"/>
</dbReference>
<accession>A0A0G0GQP5</accession>
<keyword evidence="3" id="KW-0863">Zinc-finger</keyword>
<dbReference type="AlphaFoldDB" id="A0A0G0GQP5"/>
<evidence type="ECO:0000256" key="4">
    <source>
        <dbReference type="ARBA" id="ARBA00022833"/>
    </source>
</evidence>
<dbReference type="Pfam" id="PF01556">
    <property type="entry name" value="DnaJ_C"/>
    <property type="match status" value="1"/>
</dbReference>
<sequence>MANYYDILGVSKNASEAEIKAAYRRQALKWHPDRNKSSGAADKFKEVNKAYEVLSDQKKKEIYDQYGESAFERGGYGHPGAGQQTYRQGPFTYTYTDFGGSESPFEGVDFGGFSDPFEIFEQFFGFQTPFSGQRKTRREIYEITLSFEEAVKGVQKETVIKGERKTIKIPAGVDSGMRIRFSDFDIVVNVKPHPYFKRDGQDVYLEKNISYPTAVLGGTIEAETVEGIVKLRVRPGTQSGTAVRLQGQGIPFPNSNRKGDQYVVFKIQVPDKVSIKAKKLLEELQKEQ</sequence>
<dbReference type="InterPro" id="IPR008971">
    <property type="entry name" value="HSP40/DnaJ_pept-bd"/>
</dbReference>
<dbReference type="GO" id="GO:0051082">
    <property type="term" value="F:unfolded protein binding"/>
    <property type="evidence" value="ECO:0007669"/>
    <property type="project" value="InterPro"/>
</dbReference>
<dbReference type="InterPro" id="IPR001623">
    <property type="entry name" value="DnaJ_domain"/>
</dbReference>
<evidence type="ECO:0000256" key="1">
    <source>
        <dbReference type="ARBA" id="ARBA00022723"/>
    </source>
</evidence>
<dbReference type="PROSITE" id="PS00636">
    <property type="entry name" value="DNAJ_1"/>
    <property type="match status" value="1"/>
</dbReference>
<dbReference type="GO" id="GO:0042026">
    <property type="term" value="P:protein refolding"/>
    <property type="evidence" value="ECO:0007669"/>
    <property type="project" value="TreeGrafter"/>
</dbReference>
<dbReference type="Gene3D" id="1.10.287.110">
    <property type="entry name" value="DnaJ domain"/>
    <property type="match status" value="1"/>
</dbReference>
<evidence type="ECO:0000256" key="5">
    <source>
        <dbReference type="ARBA" id="ARBA00023186"/>
    </source>
</evidence>
<keyword evidence="1" id="KW-0479">Metal-binding</keyword>
<dbReference type="PANTHER" id="PTHR43096">
    <property type="entry name" value="DNAJ HOMOLOG 1, MITOCHONDRIAL-RELATED"/>
    <property type="match status" value="1"/>
</dbReference>
<evidence type="ECO:0000256" key="3">
    <source>
        <dbReference type="ARBA" id="ARBA00022771"/>
    </source>
</evidence>
<dbReference type="CDD" id="cd06257">
    <property type="entry name" value="DnaJ"/>
    <property type="match status" value="1"/>
</dbReference>
<proteinExistence type="predicted"/>
<keyword evidence="4" id="KW-0862">Zinc</keyword>
<protein>
    <submittedName>
        <fullName evidence="7">Chaperone protein DnaJ</fullName>
    </submittedName>
</protein>
<dbReference type="PRINTS" id="PR00625">
    <property type="entry name" value="JDOMAIN"/>
</dbReference>
<reference evidence="7 8" key="1">
    <citation type="journal article" date="2015" name="Nature">
        <title>rRNA introns, odd ribosomes, and small enigmatic genomes across a large radiation of phyla.</title>
        <authorList>
            <person name="Brown C.T."/>
            <person name="Hug L.A."/>
            <person name="Thomas B.C."/>
            <person name="Sharon I."/>
            <person name="Castelle C.J."/>
            <person name="Singh A."/>
            <person name="Wilkins M.J."/>
            <person name="Williams K.H."/>
            <person name="Banfield J.F."/>
        </authorList>
    </citation>
    <scope>NUCLEOTIDE SEQUENCE [LARGE SCALE GENOMIC DNA]</scope>
</reference>
<dbReference type="FunFam" id="2.60.260.20:FF:000005">
    <property type="entry name" value="Chaperone protein dnaJ 1, mitochondrial"/>
    <property type="match status" value="1"/>
</dbReference>
<dbReference type="InterPro" id="IPR002939">
    <property type="entry name" value="DnaJ_C"/>
</dbReference>
<dbReference type="SUPFAM" id="SSF49493">
    <property type="entry name" value="HSP40/DnaJ peptide-binding domain"/>
    <property type="match status" value="2"/>
</dbReference>
<dbReference type="Pfam" id="PF00226">
    <property type="entry name" value="DnaJ"/>
    <property type="match status" value="1"/>
</dbReference>
<dbReference type="PATRIC" id="fig|1618480.3.peg.67"/>
<dbReference type="Proteomes" id="UP000034344">
    <property type="component" value="Unassembled WGS sequence"/>
</dbReference>
<dbReference type="EMBL" id="LBRS01000001">
    <property type="protein sequence ID" value="KKQ02104.1"/>
    <property type="molecule type" value="Genomic_DNA"/>
</dbReference>
<name>A0A0G0GQP5_9BACT</name>
<comment type="caution">
    <text evidence="7">The sequence shown here is derived from an EMBL/GenBank/DDBJ whole genome shotgun (WGS) entry which is preliminary data.</text>
</comment>
<organism evidence="7 8">
    <name type="scientific">Candidatus Roizmanbacteria bacterium GW2011_GWA2_36_23</name>
    <dbReference type="NCBI Taxonomy" id="1618480"/>
    <lineage>
        <taxon>Bacteria</taxon>
        <taxon>Candidatus Roizmaniibacteriota</taxon>
    </lineage>
</organism>
<dbReference type="Gene3D" id="2.60.260.20">
    <property type="entry name" value="Urease metallochaperone UreE, N-terminal domain"/>
    <property type="match status" value="2"/>
</dbReference>
<dbReference type="GO" id="GO:0005737">
    <property type="term" value="C:cytoplasm"/>
    <property type="evidence" value="ECO:0007669"/>
    <property type="project" value="TreeGrafter"/>
</dbReference>
<dbReference type="PANTHER" id="PTHR43096:SF52">
    <property type="entry name" value="DNAJ HOMOLOG 1, MITOCHONDRIAL-RELATED"/>
    <property type="match status" value="1"/>
</dbReference>
<dbReference type="STRING" id="1618480.US11_C0001G0063"/>
<evidence type="ECO:0000259" key="6">
    <source>
        <dbReference type="PROSITE" id="PS50076"/>
    </source>
</evidence>
<gene>
    <name evidence="7" type="ORF">US11_C0001G0063</name>
</gene>